<evidence type="ECO:0000256" key="1">
    <source>
        <dbReference type="SAM" id="MobiDB-lite"/>
    </source>
</evidence>
<dbReference type="Proteomes" id="UP000607653">
    <property type="component" value="Unassembled WGS sequence"/>
</dbReference>
<organism evidence="3 4">
    <name type="scientific">Nelumbo nucifera</name>
    <name type="common">Sacred lotus</name>
    <dbReference type="NCBI Taxonomy" id="4432"/>
    <lineage>
        <taxon>Eukaryota</taxon>
        <taxon>Viridiplantae</taxon>
        <taxon>Streptophyta</taxon>
        <taxon>Embryophyta</taxon>
        <taxon>Tracheophyta</taxon>
        <taxon>Spermatophyta</taxon>
        <taxon>Magnoliopsida</taxon>
        <taxon>Proteales</taxon>
        <taxon>Nelumbonaceae</taxon>
        <taxon>Nelumbo</taxon>
    </lineage>
</organism>
<dbReference type="PANTHER" id="PTHR36595">
    <property type="entry name" value="TRANSMEMBRANE PROTEIN"/>
    <property type="match status" value="1"/>
</dbReference>
<keyword evidence="4" id="KW-1185">Reference proteome</keyword>
<gene>
    <name evidence="3" type="ORF">HUJ06_020134</name>
</gene>
<accession>A0A822XHR4</accession>
<evidence type="ECO:0008006" key="5">
    <source>
        <dbReference type="Google" id="ProtNLM"/>
    </source>
</evidence>
<keyword evidence="2" id="KW-0812">Transmembrane</keyword>
<name>A0A822XHR4_NELNU</name>
<feature type="region of interest" description="Disordered" evidence="1">
    <location>
        <begin position="80"/>
        <end position="100"/>
    </location>
</feature>
<protein>
    <recommendedName>
        <fullName evidence="5">DUF4408 domain-containing protein</fullName>
    </recommendedName>
</protein>
<proteinExistence type="predicted"/>
<sequence>MLDSTVEWITLAASNSLIVFCVCNLIVVLLLVSGSKPISHSDQKARIGASTLRLTNKRNVKLRDEETLLLSKDIEASLDATNDSKNEDPGVVGDKDDEEQDELRRRVEEFIYKVNKGWKAEMLGTSPYLQDFTLHREICKGRRR</sequence>
<comment type="caution">
    <text evidence="3">The sequence shown here is derived from an EMBL/GenBank/DDBJ whole genome shotgun (WGS) entry which is preliminary data.</text>
</comment>
<evidence type="ECO:0000313" key="3">
    <source>
        <dbReference type="EMBL" id="DAD18671.1"/>
    </source>
</evidence>
<dbReference type="PANTHER" id="PTHR36595:SF1">
    <property type="entry name" value="TRANSMEMBRANE PROTEIN"/>
    <property type="match status" value="1"/>
</dbReference>
<reference evidence="3 4" key="1">
    <citation type="journal article" date="2020" name="Mol. Biol. Evol.">
        <title>Distinct Expression and Methylation Patterns for Genes with Different Fates following a Single Whole-Genome Duplication in Flowering Plants.</title>
        <authorList>
            <person name="Shi T."/>
            <person name="Rahmani R.S."/>
            <person name="Gugger P.F."/>
            <person name="Wang M."/>
            <person name="Li H."/>
            <person name="Zhang Y."/>
            <person name="Li Z."/>
            <person name="Wang Q."/>
            <person name="Van de Peer Y."/>
            <person name="Marchal K."/>
            <person name="Chen J."/>
        </authorList>
    </citation>
    <scope>NUCLEOTIDE SEQUENCE [LARGE SCALE GENOMIC DNA]</scope>
    <source>
        <tissue evidence="3">Leaf</tissue>
    </source>
</reference>
<keyword evidence="2" id="KW-1133">Transmembrane helix</keyword>
<dbReference type="EMBL" id="DUZY01000001">
    <property type="protein sequence ID" value="DAD18671.1"/>
    <property type="molecule type" value="Genomic_DNA"/>
</dbReference>
<keyword evidence="2" id="KW-0472">Membrane</keyword>
<dbReference type="AlphaFoldDB" id="A0A822XHR4"/>
<feature type="transmembrane region" description="Helical" evidence="2">
    <location>
        <begin position="12"/>
        <end position="32"/>
    </location>
</feature>
<evidence type="ECO:0000313" key="4">
    <source>
        <dbReference type="Proteomes" id="UP000607653"/>
    </source>
</evidence>
<evidence type="ECO:0000256" key="2">
    <source>
        <dbReference type="SAM" id="Phobius"/>
    </source>
</evidence>